<evidence type="ECO:0000256" key="2">
    <source>
        <dbReference type="ARBA" id="ARBA00011881"/>
    </source>
</evidence>
<evidence type="ECO:0000313" key="10">
    <source>
        <dbReference type="Proteomes" id="UP000287910"/>
    </source>
</evidence>
<dbReference type="Pfam" id="PF22247">
    <property type="entry name" value="Diox-like_N"/>
    <property type="match status" value="1"/>
</dbReference>
<accession>A0A432L7D8</accession>
<feature type="domain" description="VOC" evidence="8">
    <location>
        <begin position="151"/>
        <end position="276"/>
    </location>
</feature>
<dbReference type="GO" id="GO:0051213">
    <property type="term" value="F:dioxygenase activity"/>
    <property type="evidence" value="ECO:0007669"/>
    <property type="project" value="UniProtKB-KW"/>
</dbReference>
<evidence type="ECO:0000313" key="9">
    <source>
        <dbReference type="EMBL" id="RUL47387.1"/>
    </source>
</evidence>
<dbReference type="InterPro" id="IPR054560">
    <property type="entry name" value="XylE-like_N"/>
</dbReference>
<evidence type="ECO:0000256" key="7">
    <source>
        <dbReference type="ARBA" id="ARBA00023002"/>
    </source>
</evidence>
<sequence>MKPEIAKLGYIALVSADLEKSLVFFKDVIGLEETTVIDGVHYLRAWGDFQHHTLSIEQGDRGYVRHIGWRTKRKEDVQKFKELLQQQGVPVEAIAPWTTPGIGEAIRFKVPSEHTFELYYDVERPSVDEHRRSVLKNQTYKSWAKGVSPRRLDHVNLHTSANSKKAYEFMQNVLGFNMRELLKGDNGDILAGWMSVTPLVHDVALVSRQKEETPTPARLHHLSYWVDDSQDILRAADILREHGFDFVGPGKHAISQALYLYVCDPGSGARVELFTGSYLIFEPDWEPVEWSESERAFGNTYWGDSISKKELVKTTIEAM</sequence>
<dbReference type="AlphaFoldDB" id="A0A432L7D8"/>
<protein>
    <submittedName>
        <fullName evidence="9">2,3-dihydroxybiphenyl 1,2-dioxygenase</fullName>
    </submittedName>
</protein>
<dbReference type="SUPFAM" id="SSF54593">
    <property type="entry name" value="Glyoxalase/Bleomycin resistance protein/Dihydroxybiphenyl dioxygenase"/>
    <property type="match status" value="1"/>
</dbReference>
<dbReference type="GO" id="GO:0046872">
    <property type="term" value="F:metal ion binding"/>
    <property type="evidence" value="ECO:0007669"/>
    <property type="project" value="UniProtKB-KW"/>
</dbReference>
<keyword evidence="6 9" id="KW-0223">Dioxygenase</keyword>
<organism evidence="9 10">
    <name type="scientific">Lysinibacillus antri</name>
    <dbReference type="NCBI Taxonomy" id="2498145"/>
    <lineage>
        <taxon>Bacteria</taxon>
        <taxon>Bacillati</taxon>
        <taxon>Bacillota</taxon>
        <taxon>Bacilli</taxon>
        <taxon>Bacillales</taxon>
        <taxon>Bacillaceae</taxon>
        <taxon>Lysinibacillus</taxon>
    </lineage>
</organism>
<dbReference type="Pfam" id="PF00903">
    <property type="entry name" value="Glyoxalase"/>
    <property type="match status" value="1"/>
</dbReference>
<dbReference type="Proteomes" id="UP000287910">
    <property type="component" value="Unassembled WGS sequence"/>
</dbReference>
<evidence type="ECO:0000256" key="6">
    <source>
        <dbReference type="ARBA" id="ARBA00022964"/>
    </source>
</evidence>
<dbReference type="Gene3D" id="3.10.180.10">
    <property type="entry name" value="2,3-Dihydroxybiphenyl 1,2-Dioxygenase, domain 1"/>
    <property type="match status" value="2"/>
</dbReference>
<comment type="subunit">
    <text evidence="2">Homotetramer.</text>
</comment>
<keyword evidence="5" id="KW-0058">Aromatic hydrocarbons catabolism</keyword>
<evidence type="ECO:0000256" key="4">
    <source>
        <dbReference type="ARBA" id="ARBA00022737"/>
    </source>
</evidence>
<comment type="caution">
    <text evidence="9">The sequence shown here is derived from an EMBL/GenBank/DDBJ whole genome shotgun (WGS) entry which is preliminary data.</text>
</comment>
<dbReference type="PANTHER" id="PTHR21366">
    <property type="entry name" value="GLYOXALASE FAMILY PROTEIN"/>
    <property type="match status" value="1"/>
</dbReference>
<dbReference type="InterPro" id="IPR004360">
    <property type="entry name" value="Glyas_Fos-R_dOase_dom"/>
</dbReference>
<evidence type="ECO:0000259" key="8">
    <source>
        <dbReference type="PROSITE" id="PS51819"/>
    </source>
</evidence>
<keyword evidence="3" id="KW-0479">Metal-binding</keyword>
<comment type="similarity">
    <text evidence="1">Belongs to the extradiol ring-cleavage dioxygenase family.</text>
</comment>
<dbReference type="InterPro" id="IPR037523">
    <property type="entry name" value="VOC_core"/>
</dbReference>
<dbReference type="EMBL" id="RYYR01000040">
    <property type="protein sequence ID" value="RUL47387.1"/>
    <property type="molecule type" value="Genomic_DNA"/>
</dbReference>
<dbReference type="RefSeq" id="WP_126660654.1">
    <property type="nucleotide sequence ID" value="NZ_RYYR01000040.1"/>
</dbReference>
<keyword evidence="10" id="KW-1185">Reference proteome</keyword>
<feature type="domain" description="VOC" evidence="8">
    <location>
        <begin position="7"/>
        <end position="121"/>
    </location>
</feature>
<dbReference type="InterPro" id="IPR029068">
    <property type="entry name" value="Glyas_Bleomycin-R_OHBP_Dase"/>
</dbReference>
<dbReference type="PROSITE" id="PS51819">
    <property type="entry name" value="VOC"/>
    <property type="match status" value="2"/>
</dbReference>
<keyword evidence="4" id="KW-0677">Repeat</keyword>
<dbReference type="InterPro" id="IPR050383">
    <property type="entry name" value="GlyoxalaseI/FosfomycinResist"/>
</dbReference>
<gene>
    <name evidence="9" type="ORF">EK386_18450</name>
</gene>
<name>A0A432L7D8_9BACI</name>
<evidence type="ECO:0000256" key="5">
    <source>
        <dbReference type="ARBA" id="ARBA00022797"/>
    </source>
</evidence>
<proteinExistence type="inferred from homology"/>
<reference evidence="9 10" key="1">
    <citation type="submission" date="2018-12" db="EMBL/GenBank/DDBJ databases">
        <title>Lysinibacillus antri sp. nov., isolated from a cave soil.</title>
        <authorList>
            <person name="Narsing Rao M.P."/>
            <person name="Zhang H."/>
            <person name="Dong Z.-Y."/>
            <person name="Niu X.-K."/>
            <person name="Zhang K."/>
            <person name="Fang B.-Z."/>
            <person name="Kang Y.-Q."/>
            <person name="Xiao M."/>
            <person name="Li W.-J."/>
        </authorList>
    </citation>
    <scope>NUCLEOTIDE SEQUENCE [LARGE SCALE GENOMIC DNA]</scope>
    <source>
        <strain evidence="9 10">SYSU K30002</strain>
    </source>
</reference>
<evidence type="ECO:0000256" key="3">
    <source>
        <dbReference type="ARBA" id="ARBA00022723"/>
    </source>
</evidence>
<keyword evidence="7" id="KW-0560">Oxidoreductase</keyword>
<evidence type="ECO:0000256" key="1">
    <source>
        <dbReference type="ARBA" id="ARBA00008784"/>
    </source>
</evidence>